<accession>A0A5J6LH14</accession>
<name>A0A5J6LH14_9GAMM</name>
<gene>
    <name evidence="9" type="ORF">F5I99_14150</name>
</gene>
<dbReference type="GO" id="GO:0005886">
    <property type="term" value="C:plasma membrane"/>
    <property type="evidence" value="ECO:0007669"/>
    <property type="project" value="UniProtKB-SubCell"/>
</dbReference>
<dbReference type="PANTHER" id="PTHR21716">
    <property type="entry name" value="TRANSMEMBRANE PROTEIN"/>
    <property type="match status" value="1"/>
</dbReference>
<dbReference type="Proteomes" id="UP000325606">
    <property type="component" value="Chromosome"/>
</dbReference>
<dbReference type="GO" id="GO:0055085">
    <property type="term" value="P:transmembrane transport"/>
    <property type="evidence" value="ECO:0007669"/>
    <property type="project" value="TreeGrafter"/>
</dbReference>
<protein>
    <submittedName>
        <fullName evidence="9">AI-2E family transporter</fullName>
    </submittedName>
</protein>
<evidence type="ECO:0000256" key="1">
    <source>
        <dbReference type="ARBA" id="ARBA00004651"/>
    </source>
</evidence>
<sequence>MFKELELGPRQRATVAAAITLGSVLVLLVVFSLSVWGLARFVGAFQNVLLPPVVALILTMLLRPYYSFLVKVCRGSRVGGLVVFFLSALIPLGVSIWFVSTIAADQMLRLFDDLPSMLNATLEAGRSLSPQVTALLEKYGLMAEVDKLLENPVDMVAKVFQDLWGRMSQPIAQMFQSVVGLFAWAGLPLYLAFFLMAKPFEPRQIGEFLPFLKKDTREDVIYLFEQFVGILLTFFRGQIIIALIQGVLFAVGFTLVGFPYSIVIGFTLGLLNIIPYLGSIVGLSVVLPLAYFGENGGVTSLLLVLLVFAVVQVIEGYVLTPKIMGNRTGLHPALIIFAVFFWGAALGGILGMILAIPLTAFAVVFWRLLKKKYITEVV</sequence>
<evidence type="ECO:0000256" key="5">
    <source>
        <dbReference type="ARBA" id="ARBA00022692"/>
    </source>
</evidence>
<keyword evidence="6 8" id="KW-1133">Transmembrane helix</keyword>
<dbReference type="AlphaFoldDB" id="A0A5J6LH14"/>
<keyword evidence="3" id="KW-0813">Transport</keyword>
<comment type="similarity">
    <text evidence="2">Belongs to the autoinducer-2 exporter (AI-2E) (TC 2.A.86) family.</text>
</comment>
<keyword evidence="10" id="KW-1185">Reference proteome</keyword>
<evidence type="ECO:0000256" key="3">
    <source>
        <dbReference type="ARBA" id="ARBA00022448"/>
    </source>
</evidence>
<feature type="transmembrane region" description="Helical" evidence="8">
    <location>
        <begin position="12"/>
        <end position="36"/>
    </location>
</feature>
<dbReference type="Pfam" id="PF01594">
    <property type="entry name" value="AI-2E_transport"/>
    <property type="match status" value="1"/>
</dbReference>
<dbReference type="InterPro" id="IPR002549">
    <property type="entry name" value="AI-2E-like"/>
</dbReference>
<dbReference type="KEGG" id="nik:F5I99_14150"/>
<dbReference type="EMBL" id="CP044222">
    <property type="protein sequence ID" value="QEW07546.1"/>
    <property type="molecule type" value="Genomic_DNA"/>
</dbReference>
<evidence type="ECO:0000256" key="4">
    <source>
        <dbReference type="ARBA" id="ARBA00022475"/>
    </source>
</evidence>
<keyword evidence="7 8" id="KW-0472">Membrane</keyword>
<feature type="transmembrane region" description="Helical" evidence="8">
    <location>
        <begin position="247"/>
        <end position="266"/>
    </location>
</feature>
<evidence type="ECO:0000256" key="8">
    <source>
        <dbReference type="SAM" id="Phobius"/>
    </source>
</evidence>
<feature type="transmembrane region" description="Helical" evidence="8">
    <location>
        <begin position="298"/>
        <end position="320"/>
    </location>
</feature>
<evidence type="ECO:0000256" key="7">
    <source>
        <dbReference type="ARBA" id="ARBA00023136"/>
    </source>
</evidence>
<evidence type="ECO:0000256" key="2">
    <source>
        <dbReference type="ARBA" id="ARBA00009773"/>
    </source>
</evidence>
<feature type="transmembrane region" description="Helical" evidence="8">
    <location>
        <begin position="332"/>
        <end position="365"/>
    </location>
</feature>
<evidence type="ECO:0000313" key="9">
    <source>
        <dbReference type="EMBL" id="QEW07546.1"/>
    </source>
</evidence>
<reference evidence="9 10" key="1">
    <citation type="submission" date="2019-09" db="EMBL/GenBank/DDBJ databases">
        <title>Nitrincola iocasae sp. nov., a bacterium isolated from the sediment collected at a cold seep field in South China Sea.</title>
        <authorList>
            <person name="Zhang H."/>
            <person name="Wang H."/>
            <person name="Li C."/>
        </authorList>
    </citation>
    <scope>NUCLEOTIDE SEQUENCE [LARGE SCALE GENOMIC DNA]</scope>
    <source>
        <strain evidence="9 10">KXZD1103</strain>
    </source>
</reference>
<comment type="subcellular location">
    <subcellularLocation>
        <location evidence="1">Cell membrane</location>
        <topology evidence="1">Multi-pass membrane protein</topology>
    </subcellularLocation>
</comment>
<dbReference type="RefSeq" id="WP_151057075.1">
    <property type="nucleotide sequence ID" value="NZ_CP044222.1"/>
</dbReference>
<feature type="transmembrane region" description="Helical" evidence="8">
    <location>
        <begin position="48"/>
        <end position="66"/>
    </location>
</feature>
<organism evidence="9 10">
    <name type="scientific">Nitrincola iocasae</name>
    <dbReference type="NCBI Taxonomy" id="2614693"/>
    <lineage>
        <taxon>Bacteria</taxon>
        <taxon>Pseudomonadati</taxon>
        <taxon>Pseudomonadota</taxon>
        <taxon>Gammaproteobacteria</taxon>
        <taxon>Oceanospirillales</taxon>
        <taxon>Oceanospirillaceae</taxon>
        <taxon>Nitrincola</taxon>
    </lineage>
</organism>
<evidence type="ECO:0000313" key="10">
    <source>
        <dbReference type="Proteomes" id="UP000325606"/>
    </source>
</evidence>
<evidence type="ECO:0000256" key="6">
    <source>
        <dbReference type="ARBA" id="ARBA00022989"/>
    </source>
</evidence>
<keyword evidence="5 8" id="KW-0812">Transmembrane</keyword>
<dbReference type="PANTHER" id="PTHR21716:SF53">
    <property type="entry name" value="PERMEASE PERM-RELATED"/>
    <property type="match status" value="1"/>
</dbReference>
<feature type="transmembrane region" description="Helical" evidence="8">
    <location>
        <begin position="174"/>
        <end position="195"/>
    </location>
</feature>
<keyword evidence="4" id="KW-1003">Cell membrane</keyword>
<feature type="transmembrane region" description="Helical" evidence="8">
    <location>
        <begin position="78"/>
        <end position="99"/>
    </location>
</feature>
<feature type="transmembrane region" description="Helical" evidence="8">
    <location>
        <begin position="273"/>
        <end position="292"/>
    </location>
</feature>
<proteinExistence type="inferred from homology"/>